<feature type="domain" description="Helicase XPB/Ssl2 N-terminal" evidence="3">
    <location>
        <begin position="539"/>
        <end position="660"/>
    </location>
</feature>
<dbReference type="AlphaFoldDB" id="A0A7W7SBM6"/>
<evidence type="ECO:0000259" key="3">
    <source>
        <dbReference type="Pfam" id="PF13625"/>
    </source>
</evidence>
<keyword evidence="5" id="KW-1185">Reference proteome</keyword>
<dbReference type="Pfam" id="PF13625">
    <property type="entry name" value="Helicase_C_3"/>
    <property type="match status" value="1"/>
</dbReference>
<feature type="domain" description="WYL" evidence="2">
    <location>
        <begin position="775"/>
        <end position="836"/>
    </location>
</feature>
<dbReference type="PROSITE" id="PS52050">
    <property type="entry name" value="WYL"/>
    <property type="match status" value="1"/>
</dbReference>
<dbReference type="RefSeq" id="WP_184915509.1">
    <property type="nucleotide sequence ID" value="NZ_JACHJR010000001.1"/>
</dbReference>
<dbReference type="Pfam" id="PF13280">
    <property type="entry name" value="WYL"/>
    <property type="match status" value="1"/>
</dbReference>
<evidence type="ECO:0000256" key="1">
    <source>
        <dbReference type="SAM" id="MobiDB-lite"/>
    </source>
</evidence>
<dbReference type="Proteomes" id="UP000573327">
    <property type="component" value="Unassembled WGS sequence"/>
</dbReference>
<feature type="region of interest" description="Disordered" evidence="1">
    <location>
        <begin position="689"/>
        <end position="720"/>
    </location>
</feature>
<feature type="region of interest" description="Disordered" evidence="1">
    <location>
        <begin position="739"/>
        <end position="766"/>
    </location>
</feature>
<evidence type="ECO:0000313" key="4">
    <source>
        <dbReference type="EMBL" id="MBB4947478.1"/>
    </source>
</evidence>
<proteinExistence type="predicted"/>
<evidence type="ECO:0008006" key="6">
    <source>
        <dbReference type="Google" id="ProtNLM"/>
    </source>
</evidence>
<feature type="compositionally biased region" description="Pro residues" evidence="1">
    <location>
        <begin position="707"/>
        <end position="717"/>
    </location>
</feature>
<sequence>MTSQQSEPRPAKAAAPRTLAEELRARDDHSLAALLHARPDLLNPVPSDLTQLAARLSSRASTLRALERLDRFTLQTAEALAAAPDGCTDTVIRNLLAGPARVKPHPAATPADRAAVAAALPGAIATLRSQVLLWGPDSALRLVIAVREALAPTAANPGRTGLGPTLAEATLGMSPARLQQLIAGAGLPPTADPVTAVAALGQLLQDRKRCAALLAGAPAPALALLEKLVWGPPTGTVPDAARPVTVDEARSPVEWLLARGLLLPSSAGSVVIPRELALHLRGERSHRTVEPTPPAITPTVERDPQAVDNAAAGQAYTAVRTVEELLEAWGLQAPPTLRAGGLGVRDLKRAALVLECSEPTAAFWLELAYTSGLLAPDGETDERWAPTPAYDHWLQQSTADRWSLLARSWLAATRVAGLTGTPDGKGKTRAPLGPELDRTLAPSVRRATLEALAGLPAGGVADAATLLPLLRWQRPLRGGPVGSDGRDFRDHLVDWTLHEAELLGITGRGALGAPARALLANADPAAVLDPLLPQPLDHVILQPDLTAIAPGPLLTPLAQALALCADIESKGGATVYRFTTGSIRRALDAGRSAADLHSFLGQHSRTPVPQPLSYLIDDVARRHGVLRVGAASSYLRCDDPGLLAEVLADRRAAELRLRMLAPTVLAAQAGPETLLSVLRSMGYAPAAESAEGDVLLTHPDSRRTPPRTAPTPVPDGPPEPDRVLLTAAVKAVRAGDRAATAVRRETVTGPAANRPQSGPARSDLRQLPRTAAADTLAALQTAVLLGERMWIGYVNAEGLSSQRVIDPVKVEGGYVTAYDHLSDEVRTFALHRITGVAELADSAQ</sequence>
<dbReference type="InterPro" id="IPR026881">
    <property type="entry name" value="WYL_dom"/>
</dbReference>
<protein>
    <recommendedName>
        <fullName evidence="6">DNA-binding protein</fullName>
    </recommendedName>
</protein>
<name>A0A7W7SBM6_9ACTN</name>
<gene>
    <name evidence="4" type="ORF">F4556_003013</name>
</gene>
<dbReference type="EMBL" id="JACHJR010000001">
    <property type="protein sequence ID" value="MBB4947478.1"/>
    <property type="molecule type" value="Genomic_DNA"/>
</dbReference>
<dbReference type="InterPro" id="IPR032830">
    <property type="entry name" value="XPB/Ssl2_N"/>
</dbReference>
<reference evidence="4 5" key="1">
    <citation type="submission" date="2020-08" db="EMBL/GenBank/DDBJ databases">
        <title>Sequencing the genomes of 1000 actinobacteria strains.</title>
        <authorList>
            <person name="Klenk H.-P."/>
        </authorList>
    </citation>
    <scope>NUCLEOTIDE SEQUENCE [LARGE SCALE GENOMIC DNA]</scope>
    <source>
        <strain evidence="4 5">DSM 44786</strain>
    </source>
</reference>
<accession>A0A7W7SBM6</accession>
<comment type="caution">
    <text evidence="4">The sequence shown here is derived from an EMBL/GenBank/DDBJ whole genome shotgun (WGS) entry which is preliminary data.</text>
</comment>
<organism evidence="4 5">
    <name type="scientific">Kitasatospora gansuensis</name>
    <dbReference type="NCBI Taxonomy" id="258050"/>
    <lineage>
        <taxon>Bacteria</taxon>
        <taxon>Bacillati</taxon>
        <taxon>Actinomycetota</taxon>
        <taxon>Actinomycetes</taxon>
        <taxon>Kitasatosporales</taxon>
        <taxon>Streptomycetaceae</taxon>
        <taxon>Kitasatospora</taxon>
    </lineage>
</organism>
<evidence type="ECO:0000259" key="2">
    <source>
        <dbReference type="Pfam" id="PF13280"/>
    </source>
</evidence>
<evidence type="ECO:0000313" key="5">
    <source>
        <dbReference type="Proteomes" id="UP000573327"/>
    </source>
</evidence>